<dbReference type="PANTHER" id="PTHR37299:SF1">
    <property type="entry name" value="STAGE 0 SPORULATION PROTEIN A HOMOLOG"/>
    <property type="match status" value="1"/>
</dbReference>
<reference evidence="2 3" key="1">
    <citation type="submission" date="2017-11" db="EMBL/GenBank/DDBJ databases">
        <title>Genome sequencing of Prevotella intermedia KCOM 1779.</title>
        <authorList>
            <person name="Kook J.-K."/>
            <person name="Park S.-N."/>
            <person name="Lim Y.K."/>
        </authorList>
    </citation>
    <scope>NUCLEOTIDE SEQUENCE [LARGE SCALE GENOMIC DNA]</scope>
    <source>
        <strain evidence="2 3">KCOM 1779</strain>
    </source>
</reference>
<name>A0A2M8M8T6_PREIN</name>
<evidence type="ECO:0000313" key="2">
    <source>
        <dbReference type="EMBL" id="PJF00618.1"/>
    </source>
</evidence>
<evidence type="ECO:0000259" key="1">
    <source>
        <dbReference type="PROSITE" id="PS50930"/>
    </source>
</evidence>
<dbReference type="GO" id="GO:0000156">
    <property type="term" value="F:phosphorelay response regulator activity"/>
    <property type="evidence" value="ECO:0007669"/>
    <property type="project" value="InterPro"/>
</dbReference>
<dbReference type="GO" id="GO:0003677">
    <property type="term" value="F:DNA binding"/>
    <property type="evidence" value="ECO:0007669"/>
    <property type="project" value="InterPro"/>
</dbReference>
<comment type="caution">
    <text evidence="2">The sequence shown here is derived from an EMBL/GenBank/DDBJ whole genome shotgun (WGS) entry which is preliminary data.</text>
</comment>
<dbReference type="InterPro" id="IPR007492">
    <property type="entry name" value="LytTR_DNA-bd_dom"/>
</dbReference>
<dbReference type="RefSeq" id="WP_100189577.1">
    <property type="nucleotide sequence ID" value="NZ_PGGD01000001.1"/>
</dbReference>
<dbReference type="EMBL" id="PGGD01000001">
    <property type="protein sequence ID" value="PJF00618.1"/>
    <property type="molecule type" value="Genomic_DNA"/>
</dbReference>
<evidence type="ECO:0000313" key="3">
    <source>
        <dbReference type="Proteomes" id="UP000228641"/>
    </source>
</evidence>
<dbReference type="Pfam" id="PF04397">
    <property type="entry name" value="LytTR"/>
    <property type="match status" value="1"/>
</dbReference>
<dbReference type="PANTHER" id="PTHR37299">
    <property type="entry name" value="TRANSCRIPTIONAL REGULATOR-RELATED"/>
    <property type="match status" value="1"/>
</dbReference>
<dbReference type="InterPro" id="IPR046947">
    <property type="entry name" value="LytR-like"/>
</dbReference>
<feature type="domain" description="HTH LytTR-type" evidence="1">
    <location>
        <begin position="23"/>
        <end position="120"/>
    </location>
</feature>
<dbReference type="PROSITE" id="PS50930">
    <property type="entry name" value="HTH_LYTTR"/>
    <property type="match status" value="1"/>
</dbReference>
<dbReference type="Proteomes" id="UP000228641">
    <property type="component" value="Unassembled WGS sequence"/>
</dbReference>
<gene>
    <name evidence="2" type="ORF">CUB97_04750</name>
</gene>
<dbReference type="Gene3D" id="2.40.50.1020">
    <property type="entry name" value="LytTr DNA-binding domain"/>
    <property type="match status" value="1"/>
</dbReference>
<sequence>MEIRNALLIKHRKFQKMCIPTFEGFELIFISDIIYLEADGAYTYFYMENGTKITATKNLGFYEEELCDEPFLRIHQSFIVNINKVKQYLKVDNGYVIMSSGKPIKVSRSKKDELMDFFKIRRVQNKN</sequence>
<proteinExistence type="predicted"/>
<organism evidence="2 3">
    <name type="scientific">Prevotella intermedia</name>
    <dbReference type="NCBI Taxonomy" id="28131"/>
    <lineage>
        <taxon>Bacteria</taxon>
        <taxon>Pseudomonadati</taxon>
        <taxon>Bacteroidota</taxon>
        <taxon>Bacteroidia</taxon>
        <taxon>Bacteroidales</taxon>
        <taxon>Prevotellaceae</taxon>
        <taxon>Prevotella</taxon>
    </lineage>
</organism>
<dbReference type="AlphaFoldDB" id="A0A2M8M8T6"/>
<dbReference type="SMART" id="SM00850">
    <property type="entry name" value="LytTR"/>
    <property type="match status" value="1"/>
</dbReference>
<accession>A0A2M8M8T6</accession>
<protein>
    <recommendedName>
        <fullName evidence="1">HTH LytTR-type domain-containing protein</fullName>
    </recommendedName>
</protein>